<sequence length="87" mass="9616">MKTMQEKDIPAFVQAVADAGCNICAIGNLGYVFGDADLTPAQRRAVEPQLRRIAEIYGERDHLMDEIAVYLRSIGRHVEVEPKTGVS</sequence>
<proteinExistence type="predicted"/>
<protein>
    <recommendedName>
        <fullName evidence="3">Transcriptional regulator</fullName>
    </recommendedName>
</protein>
<reference evidence="2" key="1">
    <citation type="submission" date="2017-08" db="EMBL/GenBank/DDBJ databases">
        <title>Mesorhizobium wenxinae sp. nov., a novel rhizobial species isolated from root nodules of chickpea (Cicer arietinum L.).</title>
        <authorList>
            <person name="Zhang J."/>
        </authorList>
    </citation>
    <scope>NUCLEOTIDE SEQUENCE [LARGE SCALE GENOMIC DNA]</scope>
    <source>
        <strain evidence="2">USDA 3392</strain>
    </source>
</reference>
<evidence type="ECO:0008006" key="3">
    <source>
        <dbReference type="Google" id="ProtNLM"/>
    </source>
</evidence>
<gene>
    <name evidence="1" type="ORF">CIT25_23495</name>
</gene>
<evidence type="ECO:0000313" key="1">
    <source>
        <dbReference type="EMBL" id="PAP99826.1"/>
    </source>
</evidence>
<accession>A0AB36R4V8</accession>
<dbReference type="AlphaFoldDB" id="A0AB36R4V8"/>
<comment type="caution">
    <text evidence="1">The sequence shown here is derived from an EMBL/GenBank/DDBJ whole genome shotgun (WGS) entry which is preliminary data.</text>
</comment>
<name>A0AB36R4V8_9HYPH</name>
<evidence type="ECO:0000313" key="2">
    <source>
        <dbReference type="Proteomes" id="UP000216215"/>
    </source>
</evidence>
<dbReference type="Proteomes" id="UP000216215">
    <property type="component" value="Unassembled WGS sequence"/>
</dbReference>
<organism evidence="1 2">
    <name type="scientific">Mesorhizobium mediterraneum</name>
    <dbReference type="NCBI Taxonomy" id="43617"/>
    <lineage>
        <taxon>Bacteria</taxon>
        <taxon>Pseudomonadati</taxon>
        <taxon>Pseudomonadota</taxon>
        <taxon>Alphaproteobacteria</taxon>
        <taxon>Hyphomicrobiales</taxon>
        <taxon>Phyllobacteriaceae</taxon>
        <taxon>Mesorhizobium</taxon>
    </lineage>
</organism>
<dbReference type="RefSeq" id="WP_095487001.1">
    <property type="nucleotide sequence ID" value="NZ_CP088151.1"/>
</dbReference>
<keyword evidence="2" id="KW-1185">Reference proteome</keyword>
<dbReference type="EMBL" id="NPKI01000029">
    <property type="protein sequence ID" value="PAP99826.1"/>
    <property type="molecule type" value="Genomic_DNA"/>
</dbReference>